<dbReference type="EMBL" id="LSYV01000169">
    <property type="protein sequence ID" value="KXZ42276.1"/>
    <property type="molecule type" value="Genomic_DNA"/>
</dbReference>
<evidence type="ECO:0000256" key="1">
    <source>
        <dbReference type="ARBA" id="ARBA00004430"/>
    </source>
</evidence>
<keyword evidence="3" id="KW-1185">Reference proteome</keyword>
<dbReference type="GO" id="GO:0005930">
    <property type="term" value="C:axoneme"/>
    <property type="evidence" value="ECO:0007669"/>
    <property type="project" value="UniProtKB-SubCell"/>
</dbReference>
<name>A0A150FXE6_GONPE</name>
<sequence>MAARRCFLADVVRQLDTDALVVFLQRQHSLGDVRLVSKELRDALDASVTSVRLTIEAEHLVQWEAGQLPTLERWPRLSRVDTYLCHFKEHQFCDMLTLPFLRLSPDARQRVTRLKVHCIPLSEGIFEAAMPHLALLLPNLEELDLSGVCLDLSTAEAARRRLFDSVKALSQLRALKLPNCNDLLLIEELAGGSIRHLAVSLNEGKAWLLPQQLLQLTQLQSLSISFSSALYGDDEHVDEDEDEHEDWTSACSWAVDPAAPLVPVLQ</sequence>
<evidence type="ECO:0000313" key="2">
    <source>
        <dbReference type="EMBL" id="KXZ42276.1"/>
    </source>
</evidence>
<proteinExistence type="predicted"/>
<dbReference type="Proteomes" id="UP000075714">
    <property type="component" value="Unassembled WGS sequence"/>
</dbReference>
<dbReference type="InterPro" id="IPR032675">
    <property type="entry name" value="LRR_dom_sf"/>
</dbReference>
<gene>
    <name evidence="2" type="ORF">GPECTOR_169g180</name>
</gene>
<dbReference type="Gene3D" id="3.80.10.10">
    <property type="entry name" value="Ribonuclease Inhibitor"/>
    <property type="match status" value="1"/>
</dbReference>
<evidence type="ECO:0000313" key="3">
    <source>
        <dbReference type="Proteomes" id="UP000075714"/>
    </source>
</evidence>
<protein>
    <recommendedName>
        <fullName evidence="4">F-box domain-containing protein</fullName>
    </recommendedName>
</protein>
<dbReference type="AlphaFoldDB" id="A0A150FXE6"/>
<evidence type="ECO:0008006" key="4">
    <source>
        <dbReference type="Google" id="ProtNLM"/>
    </source>
</evidence>
<accession>A0A150FXE6</accession>
<organism evidence="2 3">
    <name type="scientific">Gonium pectorale</name>
    <name type="common">Green alga</name>
    <dbReference type="NCBI Taxonomy" id="33097"/>
    <lineage>
        <taxon>Eukaryota</taxon>
        <taxon>Viridiplantae</taxon>
        <taxon>Chlorophyta</taxon>
        <taxon>core chlorophytes</taxon>
        <taxon>Chlorophyceae</taxon>
        <taxon>CS clade</taxon>
        <taxon>Chlamydomonadales</taxon>
        <taxon>Volvocaceae</taxon>
        <taxon>Gonium</taxon>
    </lineage>
</organism>
<comment type="caution">
    <text evidence="2">The sequence shown here is derived from an EMBL/GenBank/DDBJ whole genome shotgun (WGS) entry which is preliminary data.</text>
</comment>
<reference evidence="3" key="1">
    <citation type="journal article" date="2016" name="Nat. Commun.">
        <title>The Gonium pectorale genome demonstrates co-option of cell cycle regulation during the evolution of multicellularity.</title>
        <authorList>
            <person name="Hanschen E.R."/>
            <person name="Marriage T.N."/>
            <person name="Ferris P.J."/>
            <person name="Hamaji T."/>
            <person name="Toyoda A."/>
            <person name="Fujiyama A."/>
            <person name="Neme R."/>
            <person name="Noguchi H."/>
            <person name="Minakuchi Y."/>
            <person name="Suzuki M."/>
            <person name="Kawai-Toyooka H."/>
            <person name="Smith D.R."/>
            <person name="Sparks H."/>
            <person name="Anderson J."/>
            <person name="Bakaric R."/>
            <person name="Luria V."/>
            <person name="Karger A."/>
            <person name="Kirschner M.W."/>
            <person name="Durand P.M."/>
            <person name="Michod R.E."/>
            <person name="Nozaki H."/>
            <person name="Olson B.J."/>
        </authorList>
    </citation>
    <scope>NUCLEOTIDE SEQUENCE [LARGE SCALE GENOMIC DNA]</scope>
    <source>
        <strain evidence="3">NIES-2863</strain>
    </source>
</reference>
<dbReference type="SUPFAM" id="SSF52047">
    <property type="entry name" value="RNI-like"/>
    <property type="match status" value="1"/>
</dbReference>
<comment type="subcellular location">
    <subcellularLocation>
        <location evidence="1">Cytoplasm</location>
        <location evidence="1">Cytoskeleton</location>
        <location evidence="1">Cilium axoneme</location>
    </subcellularLocation>
</comment>